<organism evidence="1 2">
    <name type="scientific">Saccharothrix violaceirubra</name>
    <dbReference type="NCBI Taxonomy" id="413306"/>
    <lineage>
        <taxon>Bacteria</taxon>
        <taxon>Bacillati</taxon>
        <taxon>Actinomycetota</taxon>
        <taxon>Actinomycetes</taxon>
        <taxon>Pseudonocardiales</taxon>
        <taxon>Pseudonocardiaceae</taxon>
        <taxon>Saccharothrix</taxon>
    </lineage>
</organism>
<evidence type="ECO:0000313" key="1">
    <source>
        <dbReference type="EMBL" id="MBB4968032.1"/>
    </source>
</evidence>
<comment type="caution">
    <text evidence="1">The sequence shown here is derived from an EMBL/GenBank/DDBJ whole genome shotgun (WGS) entry which is preliminary data.</text>
</comment>
<dbReference type="RefSeq" id="WP_184673198.1">
    <property type="nucleotide sequence ID" value="NZ_BAABAI010000041.1"/>
</dbReference>
<proteinExistence type="predicted"/>
<reference evidence="1 2" key="1">
    <citation type="submission" date="2020-08" db="EMBL/GenBank/DDBJ databases">
        <title>Sequencing the genomes of 1000 actinobacteria strains.</title>
        <authorList>
            <person name="Klenk H.-P."/>
        </authorList>
    </citation>
    <scope>NUCLEOTIDE SEQUENCE [LARGE SCALE GENOMIC DNA]</scope>
    <source>
        <strain evidence="1 2">DSM 45084</strain>
    </source>
</reference>
<gene>
    <name evidence="1" type="ORF">F4559_005391</name>
</gene>
<keyword evidence="2" id="KW-1185">Reference proteome</keyword>
<protein>
    <submittedName>
        <fullName evidence="1">Uncharacterized protein</fullName>
    </submittedName>
</protein>
<dbReference type="EMBL" id="JACHJS010000001">
    <property type="protein sequence ID" value="MBB4968032.1"/>
    <property type="molecule type" value="Genomic_DNA"/>
</dbReference>
<evidence type="ECO:0000313" key="2">
    <source>
        <dbReference type="Proteomes" id="UP000542674"/>
    </source>
</evidence>
<dbReference type="AlphaFoldDB" id="A0A7W7T7J6"/>
<sequence>MADPTEKERLDVVEPKVAELLATTERLTLELHRVSERVLVLERRLSGTGWSGDEDLDEIDDQVRDTVAALRSAWDAEQELLADSVRVELRQEVAEFDSLRERQEAGQRKLAAGRITRFERDTIDHEVNNLEWQIEVRTPSAAQAAARLQSDAIAGEESWRREAVIAGEKARQEIRDAARRRVEYTLGSYRRPPVWFTIGLGEVSTPDPTPWLRAAIGLVAYRLEYGVRSPVTPLGDPPSPASGSSAWVRRYNTYTDLNAQLAALRP</sequence>
<name>A0A7W7T7J6_9PSEU</name>
<accession>A0A7W7T7J6</accession>
<dbReference type="Proteomes" id="UP000542674">
    <property type="component" value="Unassembled WGS sequence"/>
</dbReference>